<name>A0A2T0JXD4_9ACTN</name>
<accession>A0A2T0JXD4</accession>
<dbReference type="SUPFAM" id="SSF81891">
    <property type="entry name" value="Poly A polymerase C-terminal region-like"/>
    <property type="match status" value="1"/>
</dbReference>
<gene>
    <name evidence="1" type="ORF">CLV67_12790</name>
</gene>
<dbReference type="AlphaFoldDB" id="A0A2T0JXD4"/>
<dbReference type="Proteomes" id="UP000239415">
    <property type="component" value="Unassembled WGS sequence"/>
</dbReference>
<comment type="caution">
    <text evidence="1">The sequence shown here is derived from an EMBL/GenBank/DDBJ whole genome shotgun (WGS) entry which is preliminary data.</text>
</comment>
<proteinExistence type="predicted"/>
<protein>
    <submittedName>
        <fullName evidence="1">Uncharacterized protein</fullName>
    </submittedName>
</protein>
<reference evidence="1 2" key="1">
    <citation type="submission" date="2018-03" db="EMBL/GenBank/DDBJ databases">
        <title>Genomic Encyclopedia of Archaeal and Bacterial Type Strains, Phase II (KMG-II): from individual species to whole genera.</title>
        <authorList>
            <person name="Goeker M."/>
        </authorList>
    </citation>
    <scope>NUCLEOTIDE SEQUENCE [LARGE SCALE GENOMIC DNA]</scope>
    <source>
        <strain evidence="1 2">DSM 43146</strain>
    </source>
</reference>
<dbReference type="EMBL" id="PVMZ01000027">
    <property type="protein sequence ID" value="PRX12667.1"/>
    <property type="molecule type" value="Genomic_DNA"/>
</dbReference>
<sequence length="286" mass="30919">MYRLTAVIAEAGLLRERVTELSHGVLAVLRCGLAMVPVNEPDRALVEERLAEWSTAGVLAFVEADFFGGDGHQTATVWRDGALAWGPVVDDRFDGPREQWPINAALAQLGVRPSGGPRDLFDQVGLGIERDVADWLAYARAGLTPEHLEAQARERELARTPADLDGRAIMALLDIPPGPSVGAATRRLRQLRLERGPLPREEAESELREWAFEQGIRRTLDVDGHLFAVRANASGGTDYTWLDGPDPGYGFTSSAATTGLTVDGHRASIRAFLAAVDPATGHVDDA</sequence>
<keyword evidence="2" id="KW-1185">Reference proteome</keyword>
<evidence type="ECO:0000313" key="2">
    <source>
        <dbReference type="Proteomes" id="UP000239415"/>
    </source>
</evidence>
<organism evidence="1 2">
    <name type="scientific">Actinoplanes italicus</name>
    <dbReference type="NCBI Taxonomy" id="113567"/>
    <lineage>
        <taxon>Bacteria</taxon>
        <taxon>Bacillati</taxon>
        <taxon>Actinomycetota</taxon>
        <taxon>Actinomycetes</taxon>
        <taxon>Micromonosporales</taxon>
        <taxon>Micromonosporaceae</taxon>
        <taxon>Actinoplanes</taxon>
    </lineage>
</organism>
<evidence type="ECO:0000313" key="1">
    <source>
        <dbReference type="EMBL" id="PRX12667.1"/>
    </source>
</evidence>